<reference evidence="15 16" key="1">
    <citation type="submission" date="2024-09" db="EMBL/GenBank/DDBJ databases">
        <title>Chromosome-scale assembly of Riccia fluitans.</title>
        <authorList>
            <person name="Paukszto L."/>
            <person name="Sawicki J."/>
            <person name="Karawczyk K."/>
            <person name="Piernik-Szablinska J."/>
            <person name="Szczecinska M."/>
            <person name="Mazdziarz M."/>
        </authorList>
    </citation>
    <scope>NUCLEOTIDE SEQUENCE [LARGE SCALE GENOMIC DNA]</scope>
    <source>
        <strain evidence="15">Rf_01</strain>
        <tissue evidence="15">Aerial parts of the thallus</tissue>
    </source>
</reference>
<feature type="region of interest" description="Disordered" evidence="11">
    <location>
        <begin position="677"/>
        <end position="712"/>
    </location>
</feature>
<feature type="transmembrane region" description="Helical" evidence="12">
    <location>
        <begin position="846"/>
        <end position="871"/>
    </location>
</feature>
<keyword evidence="16" id="KW-1185">Reference proteome</keyword>
<dbReference type="InterPro" id="IPR003439">
    <property type="entry name" value="ABC_transporter-like_ATP-bd"/>
</dbReference>
<comment type="caution">
    <text evidence="15">The sequence shown here is derived from an EMBL/GenBank/DDBJ whole genome shotgun (WGS) entry which is preliminary data.</text>
</comment>
<feature type="domain" description="ABC transporter" evidence="13">
    <location>
        <begin position="436"/>
        <end position="672"/>
    </location>
</feature>
<evidence type="ECO:0000256" key="9">
    <source>
        <dbReference type="ARBA" id="ARBA00023136"/>
    </source>
</evidence>
<dbReference type="SUPFAM" id="SSF90123">
    <property type="entry name" value="ABC transporter transmembrane region"/>
    <property type="match status" value="2"/>
</dbReference>
<keyword evidence="7" id="KW-0067">ATP-binding</keyword>
<proteinExistence type="inferred from homology"/>
<feature type="domain" description="ABC transmembrane type-1" evidence="14">
    <location>
        <begin position="805"/>
        <end position="1092"/>
    </location>
</feature>
<dbReference type="PROSITE" id="PS00211">
    <property type="entry name" value="ABC_TRANSPORTER_1"/>
    <property type="match status" value="2"/>
</dbReference>
<feature type="region of interest" description="Disordered" evidence="11">
    <location>
        <begin position="1"/>
        <end position="93"/>
    </location>
</feature>
<evidence type="ECO:0000256" key="8">
    <source>
        <dbReference type="ARBA" id="ARBA00022989"/>
    </source>
</evidence>
<dbReference type="InterPro" id="IPR027417">
    <property type="entry name" value="P-loop_NTPase"/>
</dbReference>
<keyword evidence="4 12" id="KW-0812">Transmembrane</keyword>
<protein>
    <submittedName>
        <fullName evidence="15">Uncharacterized protein</fullName>
    </submittedName>
</protein>
<evidence type="ECO:0000259" key="13">
    <source>
        <dbReference type="PROSITE" id="PS50893"/>
    </source>
</evidence>
<dbReference type="Proteomes" id="UP001605036">
    <property type="component" value="Unassembled WGS sequence"/>
</dbReference>
<dbReference type="PROSITE" id="PS50929">
    <property type="entry name" value="ABC_TM1F"/>
    <property type="match status" value="2"/>
</dbReference>
<dbReference type="FunFam" id="3.40.50.300:FF:000251">
    <property type="entry name" value="ABC transporter B family member 19"/>
    <property type="match status" value="1"/>
</dbReference>
<evidence type="ECO:0000313" key="15">
    <source>
        <dbReference type="EMBL" id="KAL2644767.1"/>
    </source>
</evidence>
<feature type="transmembrane region" description="Helical" evidence="12">
    <location>
        <begin position="1028"/>
        <end position="1047"/>
    </location>
</feature>
<feature type="domain" description="ABC transporter" evidence="13">
    <location>
        <begin position="1127"/>
        <end position="1364"/>
    </location>
</feature>
<dbReference type="InterPro" id="IPR011527">
    <property type="entry name" value="ABC1_TM_dom"/>
</dbReference>
<dbReference type="GO" id="GO:0010328">
    <property type="term" value="F:auxin influx transmembrane transporter activity"/>
    <property type="evidence" value="ECO:0007669"/>
    <property type="project" value="UniProtKB-ARBA"/>
</dbReference>
<evidence type="ECO:0000256" key="3">
    <source>
        <dbReference type="ARBA" id="ARBA00022448"/>
    </source>
</evidence>
<dbReference type="FunFam" id="1.20.1560.10:FF:000009">
    <property type="entry name" value="ABC transporter B family member 1"/>
    <property type="match status" value="1"/>
</dbReference>
<gene>
    <name evidence="15" type="ORF">R1flu_012354</name>
</gene>
<dbReference type="PANTHER" id="PTHR43394">
    <property type="entry name" value="ATP-DEPENDENT PERMEASE MDL1, MITOCHONDRIAL"/>
    <property type="match status" value="1"/>
</dbReference>
<evidence type="ECO:0000256" key="5">
    <source>
        <dbReference type="ARBA" id="ARBA00022737"/>
    </source>
</evidence>
<keyword evidence="6" id="KW-0547">Nucleotide-binding</keyword>
<dbReference type="Gene3D" id="3.40.50.300">
    <property type="entry name" value="P-loop containing nucleotide triphosphate hydrolases"/>
    <property type="match status" value="2"/>
</dbReference>
<feature type="compositionally biased region" description="Basic and acidic residues" evidence="11">
    <location>
        <begin position="701"/>
        <end position="712"/>
    </location>
</feature>
<dbReference type="PANTHER" id="PTHR43394:SF16">
    <property type="entry name" value="ABC TRANSPORTER B FAMILY MEMBER 4-LIKE ISOFORM X1"/>
    <property type="match status" value="1"/>
</dbReference>
<dbReference type="CDD" id="cd18578">
    <property type="entry name" value="ABC_6TM_Pgp_ABCB1_D2_like"/>
    <property type="match status" value="1"/>
</dbReference>
<dbReference type="CDD" id="cd18577">
    <property type="entry name" value="ABC_6TM_Pgp_ABCB1_D1_like"/>
    <property type="match status" value="1"/>
</dbReference>
<comment type="subcellular location">
    <subcellularLocation>
        <location evidence="1">Cell membrane</location>
        <topology evidence="1">Multi-pass membrane protein</topology>
    </subcellularLocation>
</comment>
<feature type="domain" description="ABC transmembrane type-1" evidence="14">
    <location>
        <begin position="114"/>
        <end position="401"/>
    </location>
</feature>
<dbReference type="InterPro" id="IPR039421">
    <property type="entry name" value="Type_1_exporter"/>
</dbReference>
<feature type="transmembrane region" description="Helical" evidence="12">
    <location>
        <begin position="1067"/>
        <end position="1084"/>
    </location>
</feature>
<keyword evidence="9 12" id="KW-0472">Membrane</keyword>
<evidence type="ECO:0000256" key="10">
    <source>
        <dbReference type="ARBA" id="ARBA00023180"/>
    </source>
</evidence>
<dbReference type="PROSITE" id="PS50893">
    <property type="entry name" value="ABC_TRANSPORTER_2"/>
    <property type="match status" value="2"/>
</dbReference>
<organism evidence="15 16">
    <name type="scientific">Riccia fluitans</name>
    <dbReference type="NCBI Taxonomy" id="41844"/>
    <lineage>
        <taxon>Eukaryota</taxon>
        <taxon>Viridiplantae</taxon>
        <taxon>Streptophyta</taxon>
        <taxon>Embryophyta</taxon>
        <taxon>Marchantiophyta</taxon>
        <taxon>Marchantiopsida</taxon>
        <taxon>Marchantiidae</taxon>
        <taxon>Marchantiales</taxon>
        <taxon>Ricciaceae</taxon>
        <taxon>Riccia</taxon>
    </lineage>
</organism>
<sequence length="1370" mass="148279">MDGEEEPNVSEKADSFHSRKRGGSISSSLSIGISGRMDEPPVALSNSPVKQMFRDSSFRNEAATVNEKEDSNETWQKDSSEGDPKPTPSKEKNTMISFRRLISHRDSLDTLLMFIGTMGAIGSGCSQPLLAILFGTLVDAVNGRTAPAALVETVSKTCYHLLYAAIGCGVASVLEMAGWAIAAERQAVRLRCMYLKSLLRQDVGYFDQEIGVGEAVNKLSGDILVIQDAMGDKVATVIELSVRFLFGWGVGFYTSWKMTAVTIAALPPVAVVGTLMGVSLTKATNQAQSAYTEAGVTAEQTLGSIRTVASNTGEKRAVEKYDSDLAIAERAGIRLGYTDGIGLGILICITFSTYGMAMWYGSRLVSTGEATAGEVIRVIFAVVMGGSAMGMAVPYLARVSEGLRAGYSMFQIIDRKPPIDSDNLNGKTMQSVKGEVEFKSVYFAYPTRPESPIFENFSLLIKAGSTTALVGESGSGKSTVIQLIERFYDPQNGQVLLDGVDIRELQLKWLRSQIALVSQEPVLFGTSIRENIKYGKDDATQEEIEAACVLANAALFIDRMPQGYDTLVGDRGIQLSGGQKQRVAIARAILKNPRILLLDEATSALDAESEYMVQDALDRMSTSQTTVVIAHRLTTIKNASLIAVVHNGVVVETGVHEELSGNPNSAYSQLIRFQERSQPDDMTSEEGIENSGDQIRVASGRSERLKGETSFRKPSREYSSRRLVSVISHSRRVSSSRFSFVSEILSLSHRSSSKHFDPAQVHDLLDDTFGSEKEDKSKDSAIAVQQKVSVFRLAGMSKPEALFLFLGAVGSAVNGLVLPTFAFALAKSIVALQAATPQTVRHEGGFYASVFVMLGAAHLFCMPCERINFAYAGERLLRRLRSQSFEKILRQEVSWFDEDSNSSAKLSARLLADAAAVKSVIGDTFCTIVQALSTVIAGYSIAFSGSWELALIVIGLSPFLGMQAVVTEALGSQPSQTDKENLSQASQVVSDSVSNIRTVASFGAEEKIVELYANKSTTAYFTDIKKGVYSGLSLGFANFSLFCSYALSFYAGAQLVKLGRVKIDDVILVFLAVALSAVTVANALKKVPELSRSKPAIRSIFALLDRDSMTDPLDDKGVSLKHLRGRIDFRAVSFRYPSRSTVPVLQGLSFTLKPGQTLALVGGSGSGKSTVISLIERFYDPLSGSILIDGVEIQALKITWLRQNIGLVSQEPVLFDDTIRGNILYGKGGKTTEDEIHEAARFANAHAFISALPDGYNTRVGERGIQLSGGQKQRVAIARAILKNPKILLLDEATSALDAESEHIVQEALDRIMVHRSTIMVAHRLSTVRNADQILVLKSGRIAEKGTYDELIASGGIFAALARQRFSKAT</sequence>
<dbReference type="InterPro" id="IPR003593">
    <property type="entry name" value="AAA+_ATPase"/>
</dbReference>
<keyword evidence="8 12" id="KW-1133">Transmembrane helix</keyword>
<dbReference type="Gene3D" id="1.20.1560.10">
    <property type="entry name" value="ABC transporter type 1, transmembrane domain"/>
    <property type="match status" value="1"/>
</dbReference>
<dbReference type="CDD" id="cd03249">
    <property type="entry name" value="ABC_MTABC3_MDL1_MDL2"/>
    <property type="match status" value="2"/>
</dbReference>
<keyword evidence="3" id="KW-0813">Transport</keyword>
<evidence type="ECO:0000256" key="2">
    <source>
        <dbReference type="ARBA" id="ARBA00007577"/>
    </source>
</evidence>
<evidence type="ECO:0000256" key="4">
    <source>
        <dbReference type="ARBA" id="ARBA00022692"/>
    </source>
</evidence>
<evidence type="ECO:0000256" key="12">
    <source>
        <dbReference type="SAM" id="Phobius"/>
    </source>
</evidence>
<feature type="compositionally biased region" description="Low complexity" evidence="11">
    <location>
        <begin position="23"/>
        <end position="35"/>
    </location>
</feature>
<dbReference type="EMBL" id="JBHFFA010000002">
    <property type="protein sequence ID" value="KAL2644767.1"/>
    <property type="molecule type" value="Genomic_DNA"/>
</dbReference>
<dbReference type="InterPro" id="IPR017871">
    <property type="entry name" value="ABC_transporter-like_CS"/>
</dbReference>
<evidence type="ECO:0000256" key="7">
    <source>
        <dbReference type="ARBA" id="ARBA00022840"/>
    </source>
</evidence>
<evidence type="ECO:0000256" key="6">
    <source>
        <dbReference type="ARBA" id="ARBA00022741"/>
    </source>
</evidence>
<dbReference type="GO" id="GO:0005886">
    <property type="term" value="C:plasma membrane"/>
    <property type="evidence" value="ECO:0007669"/>
    <property type="project" value="UniProtKB-SubCell"/>
</dbReference>
<evidence type="ECO:0000256" key="1">
    <source>
        <dbReference type="ARBA" id="ARBA00004651"/>
    </source>
</evidence>
<feature type="transmembrane region" description="Helical" evidence="12">
    <location>
        <begin position="375"/>
        <end position="397"/>
    </location>
</feature>
<feature type="transmembrane region" description="Helical" evidence="12">
    <location>
        <begin position="340"/>
        <end position="360"/>
    </location>
</feature>
<accession>A0ABD1ZDQ0</accession>
<name>A0ABD1ZDQ0_9MARC</name>
<comment type="similarity">
    <text evidence="2">Belongs to the ABC transporter superfamily. ABCB family. Multidrug resistance exporter (TC 3.A.1.201) subfamily.</text>
</comment>
<feature type="transmembrane region" description="Helical" evidence="12">
    <location>
        <begin position="110"/>
        <end position="134"/>
    </location>
</feature>
<feature type="transmembrane region" description="Helical" evidence="12">
    <location>
        <begin position="801"/>
        <end position="826"/>
    </location>
</feature>
<evidence type="ECO:0000256" key="11">
    <source>
        <dbReference type="SAM" id="MobiDB-lite"/>
    </source>
</evidence>
<dbReference type="FunFam" id="3.40.50.300:FF:000066">
    <property type="entry name" value="ABC transporter B family member 1"/>
    <property type="match status" value="1"/>
</dbReference>
<dbReference type="GO" id="GO:0005524">
    <property type="term" value="F:ATP binding"/>
    <property type="evidence" value="ECO:0007669"/>
    <property type="project" value="UniProtKB-KW"/>
</dbReference>
<keyword evidence="10" id="KW-0325">Glycoprotein</keyword>
<feature type="transmembrane region" description="Helical" evidence="12">
    <location>
        <begin position="161"/>
        <end position="183"/>
    </location>
</feature>
<dbReference type="Pfam" id="PF00005">
    <property type="entry name" value="ABC_tran"/>
    <property type="match status" value="2"/>
</dbReference>
<dbReference type="InterPro" id="IPR036640">
    <property type="entry name" value="ABC1_TM_sf"/>
</dbReference>
<dbReference type="GO" id="GO:0010329">
    <property type="term" value="F:auxin efflux transmembrane transporter activity"/>
    <property type="evidence" value="ECO:0007669"/>
    <property type="project" value="UniProtKB-ARBA"/>
</dbReference>
<dbReference type="SUPFAM" id="SSF52540">
    <property type="entry name" value="P-loop containing nucleoside triphosphate hydrolases"/>
    <property type="match status" value="2"/>
</dbReference>
<evidence type="ECO:0000313" key="16">
    <source>
        <dbReference type="Proteomes" id="UP001605036"/>
    </source>
</evidence>
<dbReference type="SMART" id="SM00382">
    <property type="entry name" value="AAA"/>
    <property type="match status" value="2"/>
</dbReference>
<keyword evidence="5" id="KW-0677">Repeat</keyword>
<feature type="compositionally biased region" description="Basic and acidic residues" evidence="11">
    <location>
        <begin position="66"/>
        <end position="93"/>
    </location>
</feature>
<evidence type="ECO:0000259" key="14">
    <source>
        <dbReference type="PROSITE" id="PS50929"/>
    </source>
</evidence>
<dbReference type="Pfam" id="PF00664">
    <property type="entry name" value="ABC_membrane"/>
    <property type="match status" value="2"/>
</dbReference>